<reference evidence="3" key="1">
    <citation type="submission" date="2023-06" db="EMBL/GenBank/DDBJ databases">
        <title>MT1 and MT2 Draft Genomes of Novel Species.</title>
        <authorList>
            <person name="Venkateswaran K."/>
        </authorList>
    </citation>
    <scope>NUCLEOTIDE SEQUENCE</scope>
    <source>
        <strain evidence="3">IIF3SC-B10</strain>
    </source>
</reference>
<evidence type="ECO:0000256" key="2">
    <source>
        <dbReference type="SAM" id="SignalP"/>
    </source>
</evidence>
<feature type="signal peptide" evidence="2">
    <location>
        <begin position="1"/>
        <end position="30"/>
    </location>
</feature>
<name>A0ABT8K293_9MICC</name>
<feature type="chain" id="PRO_5046155946" evidence="2">
    <location>
        <begin position="31"/>
        <end position="177"/>
    </location>
</feature>
<feature type="region of interest" description="Disordered" evidence="1">
    <location>
        <begin position="33"/>
        <end position="63"/>
    </location>
</feature>
<evidence type="ECO:0000256" key="1">
    <source>
        <dbReference type="SAM" id="MobiDB-lite"/>
    </source>
</evidence>
<accession>A0ABT8K293</accession>
<dbReference type="RefSeq" id="WP_301227547.1">
    <property type="nucleotide sequence ID" value="NZ_JAROCG010000001.1"/>
</dbReference>
<keyword evidence="2" id="KW-0732">Signal</keyword>
<feature type="compositionally biased region" description="Basic and acidic residues" evidence="1">
    <location>
        <begin position="84"/>
        <end position="102"/>
    </location>
</feature>
<evidence type="ECO:0000313" key="4">
    <source>
        <dbReference type="Proteomes" id="UP001174209"/>
    </source>
</evidence>
<keyword evidence="4" id="KW-1185">Reference proteome</keyword>
<gene>
    <name evidence="3" type="ORF">P5G52_11695</name>
</gene>
<organism evidence="3 4">
    <name type="scientific">Arthrobacter burdickii</name>
    <dbReference type="NCBI Taxonomy" id="3035920"/>
    <lineage>
        <taxon>Bacteria</taxon>
        <taxon>Bacillati</taxon>
        <taxon>Actinomycetota</taxon>
        <taxon>Actinomycetes</taxon>
        <taxon>Micrococcales</taxon>
        <taxon>Micrococcaceae</taxon>
        <taxon>Arthrobacter</taxon>
    </lineage>
</organism>
<feature type="region of interest" description="Disordered" evidence="1">
    <location>
        <begin position="83"/>
        <end position="102"/>
    </location>
</feature>
<proteinExistence type="predicted"/>
<feature type="compositionally biased region" description="Low complexity" evidence="1">
    <location>
        <begin position="33"/>
        <end position="46"/>
    </location>
</feature>
<sequence>MIQRRKIALGVSAAALVAGASLGVTGMASAATTATPEPTASASATPGDENHDGGFGRHGRGGVDTASLAEKLGVEETAVSDALEAIRDEARSGKDDGTRPDREAMQAALAASLAEALGLDESTVQTALDDLRTEQQEERAAALQDRLDAAVTDGSLTRAEADGAAKAVELGIIGGHR</sequence>
<evidence type="ECO:0000313" key="3">
    <source>
        <dbReference type="EMBL" id="MDN4611526.1"/>
    </source>
</evidence>
<comment type="caution">
    <text evidence="3">The sequence shown here is derived from an EMBL/GenBank/DDBJ whole genome shotgun (WGS) entry which is preliminary data.</text>
</comment>
<protein>
    <submittedName>
        <fullName evidence="3">Uncharacterized protein</fullName>
    </submittedName>
</protein>
<dbReference type="EMBL" id="JAROCG010000001">
    <property type="protein sequence ID" value="MDN4611526.1"/>
    <property type="molecule type" value="Genomic_DNA"/>
</dbReference>
<dbReference type="Proteomes" id="UP001174209">
    <property type="component" value="Unassembled WGS sequence"/>
</dbReference>